<proteinExistence type="predicted"/>
<feature type="region of interest" description="Disordered" evidence="1">
    <location>
        <begin position="1"/>
        <end position="20"/>
    </location>
</feature>
<keyword evidence="4" id="KW-1185">Reference proteome</keyword>
<dbReference type="RefSeq" id="WP_208850958.1">
    <property type="nucleotide sequence ID" value="NZ_JAGGDJ010000055.1"/>
</dbReference>
<keyword evidence="3" id="KW-0548">Nucleotidyltransferase</keyword>
<dbReference type="EMBL" id="JAGGDJ010000055">
    <property type="protein sequence ID" value="MBO7748388.1"/>
    <property type="molecule type" value="Genomic_DNA"/>
</dbReference>
<dbReference type="InterPro" id="IPR035985">
    <property type="entry name" value="Ubiquitin-activating_enz"/>
</dbReference>
<comment type="caution">
    <text evidence="3">The sequence shown here is derived from an EMBL/GenBank/DDBJ whole genome shotgun (WGS) entry which is preliminary data.</text>
</comment>
<keyword evidence="3" id="KW-0808">Transferase</keyword>
<dbReference type="CDD" id="cd00757">
    <property type="entry name" value="ThiF_MoeB_HesA_family"/>
    <property type="match status" value="1"/>
</dbReference>
<evidence type="ECO:0000256" key="1">
    <source>
        <dbReference type="SAM" id="MobiDB-lite"/>
    </source>
</evidence>
<accession>A0ABS3WJ87</accession>
<dbReference type="Pfam" id="PF00899">
    <property type="entry name" value="ThiF"/>
    <property type="match status" value="1"/>
</dbReference>
<dbReference type="PANTHER" id="PTHR10953">
    <property type="entry name" value="UBIQUITIN-ACTIVATING ENZYME E1"/>
    <property type="match status" value="1"/>
</dbReference>
<sequence>METGASAARRETEEEERRRRERYSRQMLFAPIGEDGQRKIEAARVAVVGMGALGTVIANHLARAGVGRLRLIDRDYVERSNLQRQMLYDEDDVLQARPKVVAAERRLAMINGDIAIEPVVAHLTASNAEALLADADLVLDGTDNFGTRLLVNDVCFKHGIPFVYGGAVSSSGMTAAFVPGRTSCLRCLLGGGDGAGDTCDTVGVISPIVDIVASLQAVEALKLLVGDEASLRKGLLSMDVWRHGTMDMRLPEPSPACPTCGLRRYPSLNAEDAALPVTLCGRETVQIGGRRSLDLAETRERLSRSCAVTANPYLLRAELPEGERLVVFPDGRVLVQGTEDLARAQSLYDRYIGS</sequence>
<name>A0ABS3WJ87_9BACL</name>
<evidence type="ECO:0000313" key="3">
    <source>
        <dbReference type="EMBL" id="MBO7748388.1"/>
    </source>
</evidence>
<protein>
    <submittedName>
        <fullName evidence="3">ThiF family adenylyltransferase</fullName>
    </submittedName>
</protein>
<dbReference type="Gene3D" id="3.40.50.720">
    <property type="entry name" value="NAD(P)-binding Rossmann-like Domain"/>
    <property type="match status" value="1"/>
</dbReference>
<feature type="compositionally biased region" description="Basic and acidic residues" evidence="1">
    <location>
        <begin position="8"/>
        <end position="18"/>
    </location>
</feature>
<dbReference type="InterPro" id="IPR045886">
    <property type="entry name" value="ThiF/MoeB/HesA"/>
</dbReference>
<dbReference type="Proteomes" id="UP000670947">
    <property type="component" value="Unassembled WGS sequence"/>
</dbReference>
<evidence type="ECO:0000259" key="2">
    <source>
        <dbReference type="Pfam" id="PF00899"/>
    </source>
</evidence>
<evidence type="ECO:0000313" key="4">
    <source>
        <dbReference type="Proteomes" id="UP000670947"/>
    </source>
</evidence>
<reference evidence="3 4" key="1">
    <citation type="submission" date="2021-03" db="EMBL/GenBank/DDBJ databases">
        <title>Paenibacillus artemisicola MWE-103 whole genome sequence.</title>
        <authorList>
            <person name="Ham Y.J."/>
        </authorList>
    </citation>
    <scope>NUCLEOTIDE SEQUENCE [LARGE SCALE GENOMIC DNA]</scope>
    <source>
        <strain evidence="3 4">MWE-103</strain>
    </source>
</reference>
<organism evidence="3 4">
    <name type="scientific">Paenibacillus artemisiicola</name>
    <dbReference type="NCBI Taxonomy" id="1172618"/>
    <lineage>
        <taxon>Bacteria</taxon>
        <taxon>Bacillati</taxon>
        <taxon>Bacillota</taxon>
        <taxon>Bacilli</taxon>
        <taxon>Bacillales</taxon>
        <taxon>Paenibacillaceae</taxon>
        <taxon>Paenibacillus</taxon>
    </lineage>
</organism>
<feature type="domain" description="THIF-type NAD/FAD binding fold" evidence="2">
    <location>
        <begin position="23"/>
        <end position="258"/>
    </location>
</feature>
<gene>
    <name evidence="3" type="ORF">I8J29_29805</name>
</gene>
<dbReference type="PANTHER" id="PTHR10953:SF102">
    <property type="entry name" value="ADENYLYLTRANSFERASE AND SULFURTRANSFERASE MOCS3"/>
    <property type="match status" value="1"/>
</dbReference>
<dbReference type="SUPFAM" id="SSF69572">
    <property type="entry name" value="Activating enzymes of the ubiquitin-like proteins"/>
    <property type="match status" value="1"/>
</dbReference>
<dbReference type="GO" id="GO:0016779">
    <property type="term" value="F:nucleotidyltransferase activity"/>
    <property type="evidence" value="ECO:0007669"/>
    <property type="project" value="UniProtKB-KW"/>
</dbReference>
<dbReference type="PRINTS" id="PR00419">
    <property type="entry name" value="ADXRDTASE"/>
</dbReference>
<dbReference type="InterPro" id="IPR000594">
    <property type="entry name" value="ThiF_NAD_FAD-bd"/>
</dbReference>